<dbReference type="EMBL" id="JAHIBW010000011">
    <property type="protein sequence ID" value="KAG7306731.1"/>
    <property type="molecule type" value="Genomic_DNA"/>
</dbReference>
<dbReference type="InterPro" id="IPR037895">
    <property type="entry name" value="NUDCD1"/>
</dbReference>
<evidence type="ECO:0000256" key="1">
    <source>
        <dbReference type="ARBA" id="ARBA00004123"/>
    </source>
</evidence>
<sequence>MPPPTIVELRPDRRFMDINFEGYKLNLNPLPHWVRTLSTPVDRVYPDEVQYSFVHAKLFALHNHLVPDLWDHGFTFYYVDGKQQVRRIAFDSDSHVIEEKVVYDIPAHVQRAPGHFNLSVSFPNATNAFISDGTGYLHVAITGIRGYNSDGAWKTLLSDLVLDGKYFVIVDSRAQPKDEKIVLNALLLSVDHDESHFFSVLTWVTYEEDNDIWKQTSFRQLSGKGVVHYAAIETSFEGVYISSDNPFKFIVDSVKEIEEDPKPTEPVKVIYTWLQTMDDVTVTIKLPENYQKSLFHVNVEPMFVKISYAGTPFIEGKLFDHVDTELTTWDIEPEGNVDILLTKTDSRMWEEFIEGGDPSGEQIMDPSLVEDAHRKLAHLCSETELAVEAPPPAVAMQELEECDAGSEDTILARYDINLHKTTHRTPLSVHQILFHLPLHVGDAPAVALRHEVDACVWQPYPKLLVRDSWPLKHVGTLKAFGYIQSSKQNKKFVTCAPDCSYSVVCESSRHILIYRDKGSPETTLRHRNGGNSRNVSLGQQNVLNTDKYGEILGIYAANNYLFLLAKNTFIAIELM</sequence>
<reference evidence="7 8" key="1">
    <citation type="submission" date="2021-06" db="EMBL/GenBank/DDBJ databases">
        <title>A haploid diamondback moth (Plutella xylostella L.) genome assembly resolves 31 chromosomes and identifies a diamide resistance mutation.</title>
        <authorList>
            <person name="Ward C.M."/>
            <person name="Perry K.D."/>
            <person name="Baker G."/>
            <person name="Powis K."/>
            <person name="Heckel D.G."/>
            <person name="Baxter S.W."/>
        </authorList>
    </citation>
    <scope>NUCLEOTIDE SEQUENCE [LARGE SCALE GENOMIC DNA]</scope>
    <source>
        <strain evidence="7 8">LV</strain>
        <tissue evidence="7">Single pupa</tissue>
    </source>
</reference>
<proteinExistence type="predicted"/>
<keyword evidence="5" id="KW-0539">Nucleus</keyword>
<comment type="subcellular location">
    <subcellularLocation>
        <location evidence="2">Cytoplasm</location>
    </subcellularLocation>
    <subcellularLocation>
        <location evidence="1">Nucleus</location>
    </subcellularLocation>
</comment>
<feature type="domain" description="CS" evidence="6">
    <location>
        <begin position="266"/>
        <end position="353"/>
    </location>
</feature>
<name>A0ABQ7QNW9_PLUXY</name>
<keyword evidence="4" id="KW-0963">Cytoplasm</keyword>
<evidence type="ECO:0000313" key="7">
    <source>
        <dbReference type="EMBL" id="KAG7306731.1"/>
    </source>
</evidence>
<dbReference type="InterPro" id="IPR008978">
    <property type="entry name" value="HSP20-like_chaperone"/>
</dbReference>
<evidence type="ECO:0000256" key="3">
    <source>
        <dbReference type="ARBA" id="ARBA00018915"/>
    </source>
</evidence>
<dbReference type="CDD" id="cd06467">
    <property type="entry name" value="p23_NUDC_like"/>
    <property type="match status" value="1"/>
</dbReference>
<dbReference type="Gene3D" id="2.60.40.790">
    <property type="match status" value="1"/>
</dbReference>
<dbReference type="PROSITE" id="PS51203">
    <property type="entry name" value="CS"/>
    <property type="match status" value="1"/>
</dbReference>
<dbReference type="PANTHER" id="PTHR21664">
    <property type="entry name" value="CHRONIC MYELOGENOUS LEUKEMIA TUMOR ANTIGEN 66"/>
    <property type="match status" value="1"/>
</dbReference>
<protein>
    <recommendedName>
        <fullName evidence="3">NudC domain-containing protein 1</fullName>
    </recommendedName>
</protein>
<evidence type="ECO:0000256" key="4">
    <source>
        <dbReference type="ARBA" id="ARBA00022490"/>
    </source>
</evidence>
<dbReference type="PANTHER" id="PTHR21664:SF1">
    <property type="entry name" value="NUDC DOMAIN-CONTAINING PROTEIN 1"/>
    <property type="match status" value="1"/>
</dbReference>
<evidence type="ECO:0000256" key="2">
    <source>
        <dbReference type="ARBA" id="ARBA00004496"/>
    </source>
</evidence>
<dbReference type="Pfam" id="PF04969">
    <property type="entry name" value="CS"/>
    <property type="match status" value="1"/>
</dbReference>
<dbReference type="Proteomes" id="UP000823941">
    <property type="component" value="Chromosome 11"/>
</dbReference>
<dbReference type="SUPFAM" id="SSF49764">
    <property type="entry name" value="HSP20-like chaperones"/>
    <property type="match status" value="1"/>
</dbReference>
<evidence type="ECO:0000259" key="6">
    <source>
        <dbReference type="PROSITE" id="PS51203"/>
    </source>
</evidence>
<comment type="caution">
    <text evidence="7">The sequence shown here is derived from an EMBL/GenBank/DDBJ whole genome shotgun (WGS) entry which is preliminary data.</text>
</comment>
<accession>A0ABQ7QNW9</accession>
<keyword evidence="8" id="KW-1185">Reference proteome</keyword>
<gene>
    <name evidence="7" type="ORF">JYU34_008159</name>
</gene>
<dbReference type="InterPro" id="IPR007052">
    <property type="entry name" value="CS_dom"/>
</dbReference>
<evidence type="ECO:0000313" key="8">
    <source>
        <dbReference type="Proteomes" id="UP000823941"/>
    </source>
</evidence>
<evidence type="ECO:0000256" key="5">
    <source>
        <dbReference type="ARBA" id="ARBA00023242"/>
    </source>
</evidence>
<organism evidence="7 8">
    <name type="scientific">Plutella xylostella</name>
    <name type="common">Diamondback moth</name>
    <name type="synonym">Plutella maculipennis</name>
    <dbReference type="NCBI Taxonomy" id="51655"/>
    <lineage>
        <taxon>Eukaryota</taxon>
        <taxon>Metazoa</taxon>
        <taxon>Ecdysozoa</taxon>
        <taxon>Arthropoda</taxon>
        <taxon>Hexapoda</taxon>
        <taxon>Insecta</taxon>
        <taxon>Pterygota</taxon>
        <taxon>Neoptera</taxon>
        <taxon>Endopterygota</taxon>
        <taxon>Lepidoptera</taxon>
        <taxon>Glossata</taxon>
        <taxon>Ditrysia</taxon>
        <taxon>Yponomeutoidea</taxon>
        <taxon>Plutellidae</taxon>
        <taxon>Plutella</taxon>
    </lineage>
</organism>